<reference evidence="4" key="1">
    <citation type="submission" date="2014-04" db="EMBL/GenBank/DDBJ databases">
        <title>Evolutionary Origins and Diversification of the Mycorrhizal Mutualists.</title>
        <authorList>
            <consortium name="DOE Joint Genome Institute"/>
            <consortium name="Mycorrhizal Genomics Consortium"/>
            <person name="Kohler A."/>
            <person name="Kuo A."/>
            <person name="Nagy L.G."/>
            <person name="Floudas D."/>
            <person name="Copeland A."/>
            <person name="Barry K.W."/>
            <person name="Cichocki N."/>
            <person name="Veneault-Fourrey C."/>
            <person name="LaButti K."/>
            <person name="Lindquist E.A."/>
            <person name="Lipzen A."/>
            <person name="Lundell T."/>
            <person name="Morin E."/>
            <person name="Murat C."/>
            <person name="Riley R."/>
            <person name="Ohm R."/>
            <person name="Sun H."/>
            <person name="Tunlid A."/>
            <person name="Henrissat B."/>
            <person name="Grigoriev I.V."/>
            <person name="Hibbett D.S."/>
            <person name="Martin F."/>
        </authorList>
    </citation>
    <scope>NUCLEOTIDE SEQUENCE [LARGE SCALE GENOMIC DNA]</scope>
    <source>
        <strain evidence="4">FD-334 SS-4</strain>
    </source>
</reference>
<evidence type="ECO:0000256" key="1">
    <source>
        <dbReference type="SAM" id="MobiDB-lite"/>
    </source>
</evidence>
<feature type="region of interest" description="Disordered" evidence="1">
    <location>
        <begin position="1"/>
        <end position="24"/>
    </location>
</feature>
<dbReference type="AlphaFoldDB" id="A0A0D2MCC0"/>
<organism evidence="3 4">
    <name type="scientific">Hypholoma sublateritium (strain FD-334 SS-4)</name>
    <dbReference type="NCBI Taxonomy" id="945553"/>
    <lineage>
        <taxon>Eukaryota</taxon>
        <taxon>Fungi</taxon>
        <taxon>Dikarya</taxon>
        <taxon>Basidiomycota</taxon>
        <taxon>Agaricomycotina</taxon>
        <taxon>Agaricomycetes</taxon>
        <taxon>Agaricomycetidae</taxon>
        <taxon>Agaricales</taxon>
        <taxon>Agaricineae</taxon>
        <taxon>Strophariaceae</taxon>
        <taxon>Hypholoma</taxon>
    </lineage>
</organism>
<accession>A0A0D2MCC0</accession>
<feature type="domain" description="DUF6593" evidence="2">
    <location>
        <begin position="55"/>
        <end position="141"/>
    </location>
</feature>
<evidence type="ECO:0000313" key="4">
    <source>
        <dbReference type="Proteomes" id="UP000054270"/>
    </source>
</evidence>
<dbReference type="EMBL" id="KN817561">
    <property type="protein sequence ID" value="KJA21068.1"/>
    <property type="molecule type" value="Genomic_DNA"/>
</dbReference>
<name>A0A0D2MCC0_HYPSF</name>
<dbReference type="Proteomes" id="UP000054270">
    <property type="component" value="Unassembled WGS sequence"/>
</dbReference>
<dbReference type="InterPro" id="IPR046528">
    <property type="entry name" value="DUF6593"/>
</dbReference>
<proteinExistence type="predicted"/>
<evidence type="ECO:0000259" key="2">
    <source>
        <dbReference type="Pfam" id="PF20236"/>
    </source>
</evidence>
<keyword evidence="4" id="KW-1185">Reference proteome</keyword>
<dbReference type="Pfam" id="PF20236">
    <property type="entry name" value="DUF6593"/>
    <property type="match status" value="1"/>
</dbReference>
<protein>
    <recommendedName>
        <fullName evidence="2">DUF6593 domain-containing protein</fullName>
    </recommendedName>
</protein>
<dbReference type="OrthoDB" id="3256331at2759"/>
<feature type="compositionally biased region" description="Low complexity" evidence="1">
    <location>
        <begin position="1"/>
        <end position="17"/>
    </location>
</feature>
<evidence type="ECO:0000313" key="3">
    <source>
        <dbReference type="EMBL" id="KJA21068.1"/>
    </source>
</evidence>
<sequence>MPSGSPSTYYPRSSTSTVRGGDLDRDAESFASTLTLVHERPSLSLVFDSNNIIGATLHAASGPAYRITTSNSVTRTDIEVRTAAGALVATVKRRDLLPDLVLLAHRGEKPLKVKKWLRQPKTTRREYVLETLAGRYIWRSTSAHRFAVGTRPCLSRAGVHVRLSR</sequence>
<gene>
    <name evidence="3" type="ORF">HYPSUDRAFT_42447</name>
</gene>